<feature type="transmembrane region" description="Helical" evidence="1">
    <location>
        <begin position="32"/>
        <end position="56"/>
    </location>
</feature>
<evidence type="ECO:0000256" key="1">
    <source>
        <dbReference type="SAM" id="Phobius"/>
    </source>
</evidence>
<protein>
    <submittedName>
        <fullName evidence="2 4">Uncharacterized protein</fullName>
    </submittedName>
</protein>
<dbReference type="OrthoDB" id="10053392at2759"/>
<name>A0A0R3Q2L9_ANGCS</name>
<evidence type="ECO:0000313" key="2">
    <source>
        <dbReference type="EMBL" id="VDM64903.1"/>
    </source>
</evidence>
<organism evidence="4">
    <name type="scientific">Angiostrongylus costaricensis</name>
    <name type="common">Nematode worm</name>
    <dbReference type="NCBI Taxonomy" id="334426"/>
    <lineage>
        <taxon>Eukaryota</taxon>
        <taxon>Metazoa</taxon>
        <taxon>Ecdysozoa</taxon>
        <taxon>Nematoda</taxon>
        <taxon>Chromadorea</taxon>
        <taxon>Rhabditida</taxon>
        <taxon>Rhabditina</taxon>
        <taxon>Rhabditomorpha</taxon>
        <taxon>Strongyloidea</taxon>
        <taxon>Metastrongylidae</taxon>
        <taxon>Angiostrongylus</taxon>
    </lineage>
</organism>
<feature type="transmembrane region" description="Helical" evidence="1">
    <location>
        <begin position="7"/>
        <end position="26"/>
    </location>
</feature>
<evidence type="ECO:0000313" key="3">
    <source>
        <dbReference type="Proteomes" id="UP000267027"/>
    </source>
</evidence>
<dbReference type="Pfam" id="PF07801">
    <property type="entry name" value="DUF1647"/>
    <property type="match status" value="1"/>
</dbReference>
<evidence type="ECO:0000313" key="4">
    <source>
        <dbReference type="WBParaSite" id="ACOC_0001331701-mRNA-1"/>
    </source>
</evidence>
<keyword evidence="3" id="KW-1185">Reference proteome</keyword>
<dbReference type="InterPro" id="IPR012444">
    <property type="entry name" value="DUF1647"/>
</dbReference>
<reference evidence="2 3" key="2">
    <citation type="submission" date="2018-11" db="EMBL/GenBank/DDBJ databases">
        <authorList>
            <consortium name="Pathogen Informatics"/>
        </authorList>
    </citation>
    <scope>NUCLEOTIDE SEQUENCE [LARGE SCALE GENOMIC DNA]</scope>
    <source>
        <strain evidence="2 3">Costa Rica</strain>
    </source>
</reference>
<accession>A0A0R3Q2L9</accession>
<dbReference type="AlphaFoldDB" id="A0A0R3Q2L9"/>
<keyword evidence="1" id="KW-0812">Transmembrane</keyword>
<keyword evidence="1" id="KW-1133">Transmembrane helix</keyword>
<sequence length="169" mass="19510">MHKRLKVIVLLFGVLLLIGMFTQFLMPYQSLISYFFICFFSFGVLLLIGMFAQFLMPYQSLIAETKNLVPESECVCELDNIRHDFCYRLPAASDIRGTRFNCTYAAHLKMLETKNLVPESECVCELDNIRHDFCYRLPAASDIRGTRFNCTYAAHLKMLGNITTVITFF</sequence>
<keyword evidence="1" id="KW-0472">Membrane</keyword>
<dbReference type="EMBL" id="UYYA01005814">
    <property type="protein sequence ID" value="VDM64903.1"/>
    <property type="molecule type" value="Genomic_DNA"/>
</dbReference>
<dbReference type="Proteomes" id="UP000267027">
    <property type="component" value="Unassembled WGS sequence"/>
</dbReference>
<reference evidence="4" key="1">
    <citation type="submission" date="2017-02" db="UniProtKB">
        <authorList>
            <consortium name="WormBaseParasite"/>
        </authorList>
    </citation>
    <scope>IDENTIFICATION</scope>
</reference>
<gene>
    <name evidence="2" type="ORF">ACOC_LOCUS13318</name>
</gene>
<dbReference type="WBParaSite" id="ACOC_0001331701-mRNA-1">
    <property type="protein sequence ID" value="ACOC_0001331701-mRNA-1"/>
    <property type="gene ID" value="ACOC_0001331701"/>
</dbReference>
<proteinExistence type="predicted"/>